<name>A0A7J7IWL0_BUGNE</name>
<dbReference type="Proteomes" id="UP000593567">
    <property type="component" value="Unassembled WGS sequence"/>
</dbReference>
<proteinExistence type="predicted"/>
<comment type="caution">
    <text evidence="8">The sequence shown here is derived from an EMBL/GenBank/DDBJ whole genome shotgun (WGS) entry which is preliminary data.</text>
</comment>
<evidence type="ECO:0000256" key="3">
    <source>
        <dbReference type="ARBA" id="ARBA00022989"/>
    </source>
</evidence>
<evidence type="ECO:0000259" key="6">
    <source>
        <dbReference type="Pfam" id="PF07782"/>
    </source>
</evidence>
<accession>A0A7J7IWL0</accession>
<dbReference type="Pfam" id="PF26037">
    <property type="entry name" value="zf-RING_DCST1_C"/>
    <property type="match status" value="1"/>
</dbReference>
<evidence type="ECO:0000256" key="1">
    <source>
        <dbReference type="ARBA" id="ARBA00004141"/>
    </source>
</evidence>
<reference evidence="8" key="1">
    <citation type="submission" date="2020-06" db="EMBL/GenBank/DDBJ databases">
        <title>Draft genome of Bugula neritina, a colonial animal packing powerful symbionts and potential medicines.</title>
        <authorList>
            <person name="Rayko M."/>
        </authorList>
    </citation>
    <scope>NUCLEOTIDE SEQUENCE [LARGE SCALE GENOMIC DNA]</scope>
    <source>
        <strain evidence="8">Kwan_BN1</strain>
    </source>
</reference>
<feature type="domain" description="E3 ubiquitin-protein ligase DCST1-like C-terminal" evidence="7">
    <location>
        <begin position="84"/>
        <end position="128"/>
    </location>
</feature>
<evidence type="ECO:0000313" key="9">
    <source>
        <dbReference type="Proteomes" id="UP000593567"/>
    </source>
</evidence>
<dbReference type="InterPro" id="IPR051856">
    <property type="entry name" value="CSR-E3_Ligase_Protein"/>
</dbReference>
<dbReference type="GO" id="GO:0016020">
    <property type="term" value="C:membrane"/>
    <property type="evidence" value="ECO:0007669"/>
    <property type="project" value="UniProtKB-SubCell"/>
</dbReference>
<evidence type="ECO:0000313" key="8">
    <source>
        <dbReference type="EMBL" id="KAF6018302.1"/>
    </source>
</evidence>
<evidence type="ECO:0000259" key="7">
    <source>
        <dbReference type="Pfam" id="PF26037"/>
    </source>
</evidence>
<keyword evidence="3 5" id="KW-1133">Transmembrane helix</keyword>
<comment type="subcellular location">
    <subcellularLocation>
        <location evidence="1">Membrane</location>
        <topology evidence="1">Multi-pass membrane protein</topology>
    </subcellularLocation>
</comment>
<dbReference type="OrthoDB" id="5985669at2759"/>
<keyword evidence="4 5" id="KW-0472">Membrane</keyword>
<dbReference type="Pfam" id="PF07782">
    <property type="entry name" value="DC_STAMP"/>
    <property type="match status" value="1"/>
</dbReference>
<dbReference type="AlphaFoldDB" id="A0A7J7IWL0"/>
<feature type="domain" description="Dendritic cell-specific transmembrane protein-like" evidence="6">
    <location>
        <begin position="5"/>
        <end position="68"/>
    </location>
</feature>
<feature type="transmembrane region" description="Helical" evidence="5">
    <location>
        <begin position="31"/>
        <end position="53"/>
    </location>
</feature>
<dbReference type="EMBL" id="VXIV02003323">
    <property type="protein sequence ID" value="KAF6018302.1"/>
    <property type="molecule type" value="Genomic_DNA"/>
</dbReference>
<evidence type="ECO:0000256" key="2">
    <source>
        <dbReference type="ARBA" id="ARBA00022692"/>
    </source>
</evidence>
<dbReference type="InterPro" id="IPR058842">
    <property type="entry name" value="DCST1_C"/>
</dbReference>
<dbReference type="PANTHER" id="PTHR21041">
    <property type="entry name" value="DENDRITIC CELL-SPECIFIC TRANSMEMBRANE PROTEIN"/>
    <property type="match status" value="1"/>
</dbReference>
<protein>
    <submittedName>
        <fullName evidence="8">DCST1</fullName>
    </submittedName>
</protein>
<keyword evidence="2 5" id="KW-0812">Transmembrane</keyword>
<keyword evidence="9" id="KW-1185">Reference proteome</keyword>
<dbReference type="InterPro" id="IPR012858">
    <property type="entry name" value="DC_STAMP-like"/>
</dbReference>
<evidence type="ECO:0000256" key="5">
    <source>
        <dbReference type="SAM" id="Phobius"/>
    </source>
</evidence>
<evidence type="ECO:0000256" key="4">
    <source>
        <dbReference type="ARBA" id="ARBA00023136"/>
    </source>
</evidence>
<gene>
    <name evidence="8" type="ORF">EB796_023388</name>
</gene>
<organism evidence="8 9">
    <name type="scientific">Bugula neritina</name>
    <name type="common">Brown bryozoan</name>
    <name type="synonym">Sertularia neritina</name>
    <dbReference type="NCBI Taxonomy" id="10212"/>
    <lineage>
        <taxon>Eukaryota</taxon>
        <taxon>Metazoa</taxon>
        <taxon>Spiralia</taxon>
        <taxon>Lophotrochozoa</taxon>
        <taxon>Bryozoa</taxon>
        <taxon>Gymnolaemata</taxon>
        <taxon>Cheilostomatida</taxon>
        <taxon>Flustrina</taxon>
        <taxon>Buguloidea</taxon>
        <taxon>Bugulidae</taxon>
        <taxon>Bugula</taxon>
    </lineage>
</organism>
<sequence length="145" mass="16713">MVAGMNYTYMSNETITNEVCLPMPTMLPTLLIRNIYLIFGAQLVMAFFEAYGLRMRRFIASIFYHKVEGSFKLLPCLKPSQKKKRCIVCDAKLKGNEMQICPKDKCHLFYCQECWQDIKGYCLGCTSPTELDQVLSNLVLQEKKS</sequence>
<dbReference type="PANTHER" id="PTHR21041:SF17">
    <property type="entry name" value="E3 UBIQUITIN-PROTEIN LIGASE DCST1"/>
    <property type="match status" value="1"/>
</dbReference>